<keyword evidence="2" id="KW-1185">Reference proteome</keyword>
<dbReference type="Proteomes" id="UP000270094">
    <property type="component" value="Unassembled WGS sequence"/>
</dbReference>
<dbReference type="EMBL" id="UYYB01104729">
    <property type="protein sequence ID" value="VDM79323.1"/>
    <property type="molecule type" value="Genomic_DNA"/>
</dbReference>
<protein>
    <submittedName>
        <fullName evidence="1">Uncharacterized protein</fullName>
    </submittedName>
</protein>
<sequence>MLSQRVVEGISRGDFPNNKFQGAAIGNGFMNVPYLMNSLVLWSAYHGRVSLE</sequence>
<name>A0A3P7JF17_STRVU</name>
<reference evidence="1 2" key="1">
    <citation type="submission" date="2018-11" db="EMBL/GenBank/DDBJ databases">
        <authorList>
            <consortium name="Pathogen Informatics"/>
        </authorList>
    </citation>
    <scope>NUCLEOTIDE SEQUENCE [LARGE SCALE GENOMIC DNA]</scope>
</reference>
<accession>A0A3P7JF17</accession>
<dbReference type="AlphaFoldDB" id="A0A3P7JF17"/>
<proteinExistence type="predicted"/>
<evidence type="ECO:0000313" key="1">
    <source>
        <dbReference type="EMBL" id="VDM79323.1"/>
    </source>
</evidence>
<dbReference type="OrthoDB" id="443318at2759"/>
<gene>
    <name evidence="1" type="ORF">SVUK_LOCUS14321</name>
</gene>
<evidence type="ECO:0000313" key="2">
    <source>
        <dbReference type="Proteomes" id="UP000270094"/>
    </source>
</evidence>
<organism evidence="1 2">
    <name type="scientific">Strongylus vulgaris</name>
    <name type="common">Blood worm</name>
    <dbReference type="NCBI Taxonomy" id="40348"/>
    <lineage>
        <taxon>Eukaryota</taxon>
        <taxon>Metazoa</taxon>
        <taxon>Ecdysozoa</taxon>
        <taxon>Nematoda</taxon>
        <taxon>Chromadorea</taxon>
        <taxon>Rhabditida</taxon>
        <taxon>Rhabditina</taxon>
        <taxon>Rhabditomorpha</taxon>
        <taxon>Strongyloidea</taxon>
        <taxon>Strongylidae</taxon>
        <taxon>Strongylus</taxon>
    </lineage>
</organism>